<feature type="chain" id="PRO_5020227132" evidence="4">
    <location>
        <begin position="21"/>
        <end position="82"/>
    </location>
</feature>
<name>A0A4Q8K4R8_9ARAC</name>
<proteinExistence type="predicted"/>
<comment type="subcellular location">
    <subcellularLocation>
        <location evidence="1">Secreted</location>
    </subcellularLocation>
</comment>
<dbReference type="AlphaFoldDB" id="A0A4Q8K4R8"/>
<evidence type="ECO:0000256" key="3">
    <source>
        <dbReference type="ARBA" id="ARBA00023157"/>
    </source>
</evidence>
<evidence type="ECO:0000256" key="4">
    <source>
        <dbReference type="SAM" id="SignalP"/>
    </source>
</evidence>
<dbReference type="Gene3D" id="4.10.40.10">
    <property type="match status" value="1"/>
</dbReference>
<dbReference type="GO" id="GO:0008200">
    <property type="term" value="F:ion channel inhibitor activity"/>
    <property type="evidence" value="ECO:0007669"/>
    <property type="project" value="InterPro"/>
</dbReference>
<evidence type="ECO:0000256" key="2">
    <source>
        <dbReference type="ARBA" id="ARBA00022525"/>
    </source>
</evidence>
<keyword evidence="3" id="KW-1015">Disulfide bond</keyword>
<feature type="signal peptide" evidence="4">
    <location>
        <begin position="1"/>
        <end position="20"/>
    </location>
</feature>
<evidence type="ECO:0000313" key="5">
    <source>
        <dbReference type="EMBL" id="SNX33973.1"/>
    </source>
</evidence>
<dbReference type="GO" id="GO:0005576">
    <property type="term" value="C:extracellular region"/>
    <property type="evidence" value="ECO:0007669"/>
    <property type="project" value="UniProtKB-SubCell"/>
</dbReference>
<reference evidence="5" key="1">
    <citation type="submission" date="2017-05" db="EMBL/GenBank/DDBJ databases">
        <authorList>
            <person name="QRISCLOUD D."/>
        </authorList>
    </citation>
    <scope>NUCLEOTIDE SEQUENCE</scope>
</reference>
<dbReference type="EMBL" id="HAHI01000132">
    <property type="protein sequence ID" value="SNX33973.1"/>
    <property type="molecule type" value="Transcribed_RNA"/>
</dbReference>
<dbReference type="Pfam" id="PF02819">
    <property type="entry name" value="Toxin_9"/>
    <property type="match status" value="1"/>
</dbReference>
<accession>A0A4Q8K4R8</accession>
<protein>
    <submittedName>
        <fullName evidence="5">U27-Sparatoxin-Hju1k_1</fullName>
    </submittedName>
</protein>
<dbReference type="InterPro" id="IPR004169">
    <property type="entry name" value="Spidertoxin"/>
</dbReference>
<evidence type="ECO:0000256" key="1">
    <source>
        <dbReference type="ARBA" id="ARBA00004613"/>
    </source>
</evidence>
<dbReference type="CDD" id="cd12960">
    <property type="entry name" value="Spider_toxin"/>
    <property type="match status" value="1"/>
</dbReference>
<sequence length="82" mass="9019">MKFILTVVFMAVTALVLVSAETPEGDALDILEGAREVCADAYKSCDTLKCCKGRPCKCNIIGQRCECKKTLGELTGWWGNWD</sequence>
<reference evidence="5" key="2">
    <citation type="submission" date="2019-05" db="EMBL/GenBank/DDBJ databases">
        <title>Unravelling the molecular evolution of spider venoms.</title>
        <authorList>
            <person name="Pineda S."/>
        </authorList>
    </citation>
    <scope>NUCLEOTIDE SEQUENCE</scope>
</reference>
<organism evidence="5">
    <name type="scientific">Heteropoda jugulans</name>
    <dbReference type="NCBI Taxonomy" id="1358901"/>
    <lineage>
        <taxon>Eukaryota</taxon>
        <taxon>Metazoa</taxon>
        <taxon>Ecdysozoa</taxon>
        <taxon>Arthropoda</taxon>
        <taxon>Chelicerata</taxon>
        <taxon>Arachnida</taxon>
        <taxon>Araneae</taxon>
        <taxon>Araneomorphae</taxon>
        <taxon>Entelegynae</taxon>
        <taxon>Dionycha</taxon>
        <taxon>Sparassidae</taxon>
        <taxon>Heteropoda</taxon>
    </lineage>
</organism>
<keyword evidence="4" id="KW-0732">Signal</keyword>
<dbReference type="SUPFAM" id="SSF57059">
    <property type="entry name" value="omega toxin-like"/>
    <property type="match status" value="1"/>
</dbReference>
<keyword evidence="2" id="KW-0964">Secreted</keyword>